<evidence type="ECO:0000313" key="2">
    <source>
        <dbReference type="Proteomes" id="UP000790347"/>
    </source>
</evidence>
<accession>A0A922IFY2</accession>
<keyword evidence="2" id="KW-1185">Reference proteome</keyword>
<reference evidence="1" key="2">
    <citation type="journal article" date="2022" name="Res Sq">
        <title>Comparative Genomics Reveals Insights into the Divergent Evolution of Astigmatic Mites and Household Pest Adaptations.</title>
        <authorList>
            <person name="Xiong Q."/>
            <person name="Wan A.T.-Y."/>
            <person name="Liu X.-Y."/>
            <person name="Fung C.S.-H."/>
            <person name="Xiao X."/>
            <person name="Malainual N."/>
            <person name="Hou J."/>
            <person name="Wang L."/>
            <person name="Wang M."/>
            <person name="Yang K."/>
            <person name="Cui Y."/>
            <person name="Leung E."/>
            <person name="Nong W."/>
            <person name="Shin S.-K."/>
            <person name="Au S."/>
            <person name="Jeong K.Y."/>
            <person name="Chew F.T."/>
            <person name="Hui J."/>
            <person name="Leung T.F."/>
            <person name="Tungtrongchitr A."/>
            <person name="Zhong N."/>
            <person name="Liu Z."/>
            <person name="Tsui S."/>
        </authorList>
    </citation>
    <scope>NUCLEOTIDE SEQUENCE</scope>
    <source>
        <strain evidence="1">Derf</strain>
        <tissue evidence="1">Whole organism</tissue>
    </source>
</reference>
<organism evidence="1 2">
    <name type="scientific">Dermatophagoides farinae</name>
    <name type="common">American house dust mite</name>
    <dbReference type="NCBI Taxonomy" id="6954"/>
    <lineage>
        <taxon>Eukaryota</taxon>
        <taxon>Metazoa</taxon>
        <taxon>Ecdysozoa</taxon>
        <taxon>Arthropoda</taxon>
        <taxon>Chelicerata</taxon>
        <taxon>Arachnida</taxon>
        <taxon>Acari</taxon>
        <taxon>Acariformes</taxon>
        <taxon>Sarcoptiformes</taxon>
        <taxon>Astigmata</taxon>
        <taxon>Psoroptidia</taxon>
        <taxon>Analgoidea</taxon>
        <taxon>Pyroglyphidae</taxon>
        <taxon>Dermatophagoidinae</taxon>
        <taxon>Dermatophagoides</taxon>
    </lineage>
</organism>
<evidence type="ECO:0000313" key="1">
    <source>
        <dbReference type="EMBL" id="KAH9528063.1"/>
    </source>
</evidence>
<proteinExistence type="predicted"/>
<comment type="caution">
    <text evidence="1">The sequence shown here is derived from an EMBL/GenBank/DDBJ whole genome shotgun (WGS) entry which is preliminary data.</text>
</comment>
<gene>
    <name evidence="1" type="ORF">DERF_002036</name>
</gene>
<name>A0A922IFY2_DERFA</name>
<protein>
    <submittedName>
        <fullName evidence="1">Uncharacterized protein</fullName>
    </submittedName>
</protein>
<reference evidence="1" key="1">
    <citation type="submission" date="2013-05" db="EMBL/GenBank/DDBJ databases">
        <authorList>
            <person name="Yim A.K.Y."/>
            <person name="Chan T.F."/>
            <person name="Ji K.M."/>
            <person name="Liu X.Y."/>
            <person name="Zhou J.W."/>
            <person name="Li R.Q."/>
            <person name="Yang K.Y."/>
            <person name="Li J."/>
            <person name="Li M."/>
            <person name="Law P.T.W."/>
            <person name="Wu Y.L."/>
            <person name="Cai Z.L."/>
            <person name="Qin H."/>
            <person name="Bao Y."/>
            <person name="Leung R.K.K."/>
            <person name="Ng P.K.S."/>
            <person name="Zou J."/>
            <person name="Zhong X.J."/>
            <person name="Ran P.X."/>
            <person name="Zhong N.S."/>
            <person name="Liu Z.G."/>
            <person name="Tsui S.K.W."/>
        </authorList>
    </citation>
    <scope>NUCLEOTIDE SEQUENCE</scope>
    <source>
        <strain evidence="1">Derf</strain>
        <tissue evidence="1">Whole organism</tissue>
    </source>
</reference>
<sequence length="69" mass="8392">MRRCLSIIIRNDGQLYMMFKFERNDGLIENKRTTTSDEDNESEIKIINSFYQTGNKPVAFCNEHYYYYY</sequence>
<dbReference type="AlphaFoldDB" id="A0A922IFY2"/>
<dbReference type="Proteomes" id="UP000790347">
    <property type="component" value="Unassembled WGS sequence"/>
</dbReference>
<dbReference type="EMBL" id="ASGP02000001">
    <property type="protein sequence ID" value="KAH9528063.1"/>
    <property type="molecule type" value="Genomic_DNA"/>
</dbReference>